<evidence type="ECO:0000256" key="7">
    <source>
        <dbReference type="ARBA" id="ARBA00022964"/>
    </source>
</evidence>
<dbReference type="Pfam" id="PF00903">
    <property type="entry name" value="Glyoxalase"/>
    <property type="match status" value="2"/>
</dbReference>
<feature type="binding site" evidence="12">
    <location>
        <position position="221"/>
    </location>
    <ligand>
        <name>Fe cation</name>
        <dbReference type="ChEBI" id="CHEBI:24875"/>
    </ligand>
</feature>
<accession>A0A2U3EHW0</accession>
<evidence type="ECO:0000313" key="17">
    <source>
        <dbReference type="Proteomes" id="UP000245956"/>
    </source>
</evidence>
<keyword evidence="6" id="KW-0828">Tyrosine catabolism</keyword>
<dbReference type="PROSITE" id="PS51819">
    <property type="entry name" value="VOC"/>
    <property type="match status" value="2"/>
</dbReference>
<comment type="pathway">
    <text evidence="1">Amino-acid degradation; L-phenylalanine degradation; acetoacetate and fumarate from L-phenylalanine: step 3/6.</text>
</comment>
<evidence type="ECO:0000256" key="10">
    <source>
        <dbReference type="ARBA" id="ARBA00023232"/>
    </source>
</evidence>
<keyword evidence="7 16" id="KW-0223">Dioxygenase</keyword>
<evidence type="ECO:0000256" key="3">
    <source>
        <dbReference type="ARBA" id="ARBA00013222"/>
    </source>
</evidence>
<name>A0A2U3EHW0_PURLI</name>
<dbReference type="InterPro" id="IPR037523">
    <property type="entry name" value="VOC_core"/>
</dbReference>
<dbReference type="GO" id="GO:0003868">
    <property type="term" value="F:4-hydroxyphenylpyruvate dioxygenase activity"/>
    <property type="evidence" value="ECO:0007669"/>
    <property type="project" value="InterPro"/>
</dbReference>
<comment type="similarity">
    <text evidence="2 11">Belongs to the 4HPPD family.</text>
</comment>
<dbReference type="PANTHER" id="PTHR11959">
    <property type="entry name" value="4-HYDROXYPHENYLPYRUVATE DIOXYGENASE"/>
    <property type="match status" value="1"/>
</dbReference>
<evidence type="ECO:0000259" key="14">
    <source>
        <dbReference type="PROSITE" id="PS51819"/>
    </source>
</evidence>
<evidence type="ECO:0000256" key="4">
    <source>
        <dbReference type="ARBA" id="ARBA00022723"/>
    </source>
</evidence>
<reference evidence="16 17" key="2">
    <citation type="journal article" date="2016" name="Front. Microbiol.">
        <title>Genome and transcriptome sequences reveal the specific parasitism of the nematophagous Purpureocillium lilacinum 36-1.</title>
        <authorList>
            <person name="Xie J."/>
            <person name="Li S."/>
            <person name="Mo C."/>
            <person name="Xiao X."/>
            <person name="Peng D."/>
            <person name="Wang G."/>
            <person name="Xiao Y."/>
        </authorList>
    </citation>
    <scope>NUCLEOTIDE SEQUENCE [LARGE SCALE GENOMIC DNA]</scope>
    <source>
        <strain evidence="16 17">36-1</strain>
    </source>
</reference>
<dbReference type="InterPro" id="IPR029068">
    <property type="entry name" value="Glyas_Bleomycin-R_OHBP_Dase"/>
</dbReference>
<dbReference type="InterPro" id="IPR041736">
    <property type="entry name" value="4OHPhenylPyrv_dOase_N"/>
</dbReference>
<keyword evidence="18" id="KW-1185">Reference proteome</keyword>
<evidence type="ECO:0000313" key="16">
    <source>
        <dbReference type="EMBL" id="PWI74104.1"/>
    </source>
</evidence>
<evidence type="ECO:0000256" key="1">
    <source>
        <dbReference type="ARBA" id="ARBA00005162"/>
    </source>
</evidence>
<dbReference type="GO" id="GO:0046872">
    <property type="term" value="F:metal ion binding"/>
    <property type="evidence" value="ECO:0007669"/>
    <property type="project" value="UniProtKB-KW"/>
</dbReference>
<dbReference type="CDD" id="cd08342">
    <property type="entry name" value="HPPD_N_like"/>
    <property type="match status" value="1"/>
</dbReference>
<feature type="binding site" evidence="12">
    <location>
        <position position="389"/>
    </location>
    <ligand>
        <name>Fe cation</name>
        <dbReference type="ChEBI" id="CHEBI:24875"/>
    </ligand>
</feature>
<feature type="domain" description="VOC" evidence="14">
    <location>
        <begin position="40"/>
        <end position="188"/>
    </location>
</feature>
<evidence type="ECO:0000256" key="13">
    <source>
        <dbReference type="SAM" id="MobiDB-lite"/>
    </source>
</evidence>
<evidence type="ECO:0000256" key="12">
    <source>
        <dbReference type="PIRSR" id="PIRSR009283-1"/>
    </source>
</evidence>
<dbReference type="SUPFAM" id="SSF54593">
    <property type="entry name" value="Glyoxalase/Bleomycin resistance protein/Dihydroxybiphenyl dioxygenase"/>
    <property type="match status" value="1"/>
</dbReference>
<evidence type="ECO:0000313" key="15">
    <source>
        <dbReference type="EMBL" id="KAK4094995.1"/>
    </source>
</evidence>
<gene>
    <name evidence="16" type="ORF">PCL_09380</name>
    <name evidence="15" type="ORF">Purlil1_691</name>
</gene>
<feature type="compositionally biased region" description="Low complexity" evidence="13">
    <location>
        <begin position="13"/>
        <end position="26"/>
    </location>
</feature>
<dbReference type="Gene3D" id="3.10.180.10">
    <property type="entry name" value="2,3-Dihydroxybiphenyl 1,2-Dioxygenase, domain 1"/>
    <property type="match status" value="2"/>
</dbReference>
<dbReference type="CDD" id="cd07250">
    <property type="entry name" value="HPPD_C_like"/>
    <property type="match status" value="1"/>
</dbReference>
<keyword evidence="8" id="KW-0560">Oxidoreductase</keyword>
<evidence type="ECO:0000256" key="9">
    <source>
        <dbReference type="ARBA" id="ARBA00023004"/>
    </source>
</evidence>
<sequence length="421" mass="46975">MAPSAVSPEQRAVDAAVPQQQQQQADGDYAIQTPQGNFTGYDHVTWWVGNAKQAAAYYTQLFGFKAVAYRGLETGSRYFASYVVANNDVRFVFTSPLRSAEHLPADEAITPAEKKLLVAMHAHLERHGDAVKDVAFEVDNVEGVYFKAVKEGALAIQDPQTLTDSEHGSVVTAVINTYGDTTHTLISRGDYTGPFLPGFREAKKPTGSVAQPDVRLARIDHCVGNQDWNEMDSACAFYEQALSFHRFWSVDDSQICTEFSALSSIVMASPNNLVKMPINEPAAGKKKSQIEEYVIFNSGPGVQHIALLTPNIIDAVTALRARGVEFINVPTTYYDTMRQRLKTEKRNWELKEDLDTIQRLNILIDYDEGGYLLQLFTKPLMDRPTVFIEIIQRNEFEGFGAGNFKSLFEAIEREQAERGNL</sequence>
<dbReference type="InterPro" id="IPR041735">
    <property type="entry name" value="4OHPhenylPyrv_dOase_C"/>
</dbReference>
<dbReference type="FunFam" id="3.10.180.10:FF:000001">
    <property type="entry name" value="4-hydroxyphenylpyruvate dioxygenase"/>
    <property type="match status" value="1"/>
</dbReference>
<reference evidence="15 18" key="4">
    <citation type="journal article" date="2024" name="Microbiol. Resour. Announc.">
        <title>Genome annotations for the ascomycete fungi Trichoderma harzianum, Trichoderma aggressivum, and Purpureocillium lilacinum.</title>
        <authorList>
            <person name="Beijen E.P.W."/>
            <person name="Ohm R.A."/>
        </authorList>
    </citation>
    <scope>NUCLEOTIDE SEQUENCE [LARGE SCALE GENOMIC DNA]</scope>
    <source>
        <strain evidence="15 18">CBS 150709</strain>
    </source>
</reference>
<dbReference type="InterPro" id="IPR005956">
    <property type="entry name" value="4OHPhenylPyrv_dOase"/>
</dbReference>
<protein>
    <recommendedName>
        <fullName evidence="3 11">4-hydroxyphenylpyruvate dioxygenase</fullName>
    </recommendedName>
</protein>
<evidence type="ECO:0000256" key="2">
    <source>
        <dbReference type="ARBA" id="ARBA00005877"/>
    </source>
</evidence>
<dbReference type="FunFam" id="3.10.180.10:FF:000020">
    <property type="entry name" value="4-hydroxyphenylpyruvate dioxygenase"/>
    <property type="match status" value="1"/>
</dbReference>
<dbReference type="PIRSF" id="PIRSF009283">
    <property type="entry name" value="HPP_dOase"/>
    <property type="match status" value="1"/>
</dbReference>
<evidence type="ECO:0000256" key="11">
    <source>
        <dbReference type="PIRNR" id="PIRNR009283"/>
    </source>
</evidence>
<comment type="cofactor">
    <cofactor evidence="12">
        <name>Fe cation</name>
        <dbReference type="ChEBI" id="CHEBI:24875"/>
    </cofactor>
    <text evidence="12">Binds 1 Fe cation per subunit.</text>
</comment>
<dbReference type="GO" id="GO:0006559">
    <property type="term" value="P:L-phenylalanine catabolic process"/>
    <property type="evidence" value="ECO:0007669"/>
    <property type="project" value="UniProtKB-UniPathway"/>
</dbReference>
<evidence type="ECO:0000256" key="5">
    <source>
        <dbReference type="ARBA" id="ARBA00022737"/>
    </source>
</evidence>
<feature type="binding site" evidence="12">
    <location>
        <position position="304"/>
    </location>
    <ligand>
        <name>Fe cation</name>
        <dbReference type="ChEBI" id="CHEBI:24875"/>
    </ligand>
</feature>
<feature type="region of interest" description="Disordered" evidence="13">
    <location>
        <begin position="1"/>
        <end position="26"/>
    </location>
</feature>
<dbReference type="InterPro" id="IPR004360">
    <property type="entry name" value="Glyas_Fos-R_dOase_dom"/>
</dbReference>
<reference evidence="15" key="3">
    <citation type="submission" date="2023-11" db="EMBL/GenBank/DDBJ databases">
        <authorList>
            <person name="Beijen E."/>
            <person name="Ohm R.A."/>
        </authorList>
    </citation>
    <scope>NUCLEOTIDE SEQUENCE</scope>
    <source>
        <strain evidence="15">CBS 150709</strain>
    </source>
</reference>
<comment type="caution">
    <text evidence="16">The sequence shown here is derived from an EMBL/GenBank/DDBJ whole genome shotgun (WGS) entry which is preliminary data.</text>
</comment>
<dbReference type="EMBL" id="LCWV01000004">
    <property type="protein sequence ID" value="PWI74104.1"/>
    <property type="molecule type" value="Genomic_DNA"/>
</dbReference>
<feature type="domain" description="VOC" evidence="14">
    <location>
        <begin position="218"/>
        <end position="378"/>
    </location>
</feature>
<organism evidence="16 17">
    <name type="scientific">Purpureocillium lilacinum</name>
    <name type="common">Paecilomyces lilacinus</name>
    <dbReference type="NCBI Taxonomy" id="33203"/>
    <lineage>
        <taxon>Eukaryota</taxon>
        <taxon>Fungi</taxon>
        <taxon>Dikarya</taxon>
        <taxon>Ascomycota</taxon>
        <taxon>Pezizomycotina</taxon>
        <taxon>Sordariomycetes</taxon>
        <taxon>Hypocreomycetidae</taxon>
        <taxon>Hypocreales</taxon>
        <taxon>Ophiocordycipitaceae</taxon>
        <taxon>Purpureocillium</taxon>
    </lineage>
</organism>
<dbReference type="AlphaFoldDB" id="A0A2U3EHW0"/>
<evidence type="ECO:0000256" key="6">
    <source>
        <dbReference type="ARBA" id="ARBA00022878"/>
    </source>
</evidence>
<dbReference type="Proteomes" id="UP000245956">
    <property type="component" value="Unassembled WGS sequence"/>
</dbReference>
<evidence type="ECO:0000313" key="18">
    <source>
        <dbReference type="Proteomes" id="UP001287286"/>
    </source>
</evidence>
<keyword evidence="5" id="KW-0677">Repeat</keyword>
<reference evidence="16" key="1">
    <citation type="submission" date="2015-05" db="EMBL/GenBank/DDBJ databases">
        <authorList>
            <person name="Wang D.B."/>
            <person name="Wang M."/>
        </authorList>
    </citation>
    <scope>NUCLEOTIDE SEQUENCE</scope>
    <source>
        <strain evidence="16">36-1</strain>
    </source>
</reference>
<keyword evidence="9 12" id="KW-0408">Iron</keyword>
<dbReference type="Proteomes" id="UP001287286">
    <property type="component" value="Unassembled WGS sequence"/>
</dbReference>
<evidence type="ECO:0000256" key="8">
    <source>
        <dbReference type="ARBA" id="ARBA00023002"/>
    </source>
</evidence>
<keyword evidence="16" id="KW-0670">Pyruvate</keyword>
<keyword evidence="4 12" id="KW-0479">Metal-binding</keyword>
<dbReference type="PANTHER" id="PTHR11959:SF1">
    <property type="entry name" value="4-HYDROXYPHENYLPYRUVATE DIOXYGENASE"/>
    <property type="match status" value="1"/>
</dbReference>
<dbReference type="EMBL" id="JAWRVI010000002">
    <property type="protein sequence ID" value="KAK4094995.1"/>
    <property type="molecule type" value="Genomic_DNA"/>
</dbReference>
<dbReference type="UniPathway" id="UPA00139">
    <property type="reaction ID" value="UER00362"/>
</dbReference>
<dbReference type="GO" id="GO:0006572">
    <property type="term" value="P:L-tyrosine catabolic process"/>
    <property type="evidence" value="ECO:0007669"/>
    <property type="project" value="UniProtKB-KW"/>
</dbReference>
<keyword evidence="10" id="KW-0585">Phenylalanine catabolism</keyword>
<proteinExistence type="inferred from homology"/>
<dbReference type="NCBIfam" id="TIGR01263">
    <property type="entry name" value="4HPPD"/>
    <property type="match status" value="1"/>
</dbReference>